<dbReference type="Proteomes" id="UP000700596">
    <property type="component" value="Unassembled WGS sequence"/>
</dbReference>
<feature type="transmembrane region" description="Helical" evidence="6">
    <location>
        <begin position="201"/>
        <end position="222"/>
    </location>
</feature>
<dbReference type="Pfam" id="PF20684">
    <property type="entry name" value="Fung_rhodopsin"/>
    <property type="match status" value="1"/>
</dbReference>
<comment type="caution">
    <text evidence="8">The sequence shown here is derived from an EMBL/GenBank/DDBJ whole genome shotgun (WGS) entry which is preliminary data.</text>
</comment>
<feature type="transmembrane region" description="Helical" evidence="6">
    <location>
        <begin position="234"/>
        <end position="257"/>
    </location>
</feature>
<feature type="transmembrane region" description="Helical" evidence="6">
    <location>
        <begin position="43"/>
        <end position="64"/>
    </location>
</feature>
<feature type="transmembrane region" description="Helical" evidence="6">
    <location>
        <begin position="165"/>
        <end position="189"/>
    </location>
</feature>
<sequence length="274" mass="30846">MGLSNLQPLAYAIAYITFFFGTASIFLRFYCRLFILKTWGWDDWAAVAVLGMSIAQQAMLHMFLQYGSGLHVTVLSSVQQLQLLKLLFIEEIFYYTVHWVIKCAFLLFYLRLSPSSIFRLLVYVGMGLNESIFIITIFITCFQCVPFDEILHPGTHPNAVCLAKLVLLIVPSILNILEDFYILILPIPTIWSLQMSVRRRIAVLLVIGFGACSALIACFRLIPLFELNSSLDFSYILGKLVITAALEIQFAVVAVSLPSLKALWLQVAGGRCLD</sequence>
<evidence type="ECO:0000256" key="1">
    <source>
        <dbReference type="ARBA" id="ARBA00004141"/>
    </source>
</evidence>
<protein>
    <recommendedName>
        <fullName evidence="7">Rhodopsin domain-containing protein</fullName>
    </recommendedName>
</protein>
<evidence type="ECO:0000256" key="6">
    <source>
        <dbReference type="SAM" id="Phobius"/>
    </source>
</evidence>
<dbReference type="InterPro" id="IPR052337">
    <property type="entry name" value="SAT4-like"/>
</dbReference>
<feature type="transmembrane region" description="Helical" evidence="6">
    <location>
        <begin position="122"/>
        <end position="145"/>
    </location>
</feature>
<dbReference type="GO" id="GO:0016020">
    <property type="term" value="C:membrane"/>
    <property type="evidence" value="ECO:0007669"/>
    <property type="project" value="UniProtKB-SubCell"/>
</dbReference>
<gene>
    <name evidence="8" type="ORF">B0J11DRAFT_190415</name>
</gene>
<comment type="subcellular location">
    <subcellularLocation>
        <location evidence="1">Membrane</location>
        <topology evidence="1">Multi-pass membrane protein</topology>
    </subcellularLocation>
</comment>
<accession>A0A9P9I9U0</accession>
<evidence type="ECO:0000256" key="5">
    <source>
        <dbReference type="ARBA" id="ARBA00038359"/>
    </source>
</evidence>
<organism evidence="8 9">
    <name type="scientific">Dendryphion nanum</name>
    <dbReference type="NCBI Taxonomy" id="256645"/>
    <lineage>
        <taxon>Eukaryota</taxon>
        <taxon>Fungi</taxon>
        <taxon>Dikarya</taxon>
        <taxon>Ascomycota</taxon>
        <taxon>Pezizomycotina</taxon>
        <taxon>Dothideomycetes</taxon>
        <taxon>Pleosporomycetidae</taxon>
        <taxon>Pleosporales</taxon>
        <taxon>Torulaceae</taxon>
        <taxon>Dendryphion</taxon>
    </lineage>
</organism>
<keyword evidence="2 6" id="KW-0812">Transmembrane</keyword>
<feature type="domain" description="Rhodopsin" evidence="7">
    <location>
        <begin position="27"/>
        <end position="264"/>
    </location>
</feature>
<keyword evidence="9" id="KW-1185">Reference proteome</keyword>
<name>A0A9P9I9U0_9PLEO</name>
<dbReference type="EMBL" id="JAGMWT010000023">
    <property type="protein sequence ID" value="KAH7111800.1"/>
    <property type="molecule type" value="Genomic_DNA"/>
</dbReference>
<keyword evidence="3 6" id="KW-1133">Transmembrane helix</keyword>
<comment type="similarity">
    <text evidence="5">Belongs to the SAT4 family.</text>
</comment>
<dbReference type="AlphaFoldDB" id="A0A9P9I9U0"/>
<evidence type="ECO:0000256" key="4">
    <source>
        <dbReference type="ARBA" id="ARBA00023136"/>
    </source>
</evidence>
<evidence type="ECO:0000313" key="8">
    <source>
        <dbReference type="EMBL" id="KAH7111800.1"/>
    </source>
</evidence>
<dbReference type="InterPro" id="IPR049326">
    <property type="entry name" value="Rhodopsin_dom_fungi"/>
</dbReference>
<evidence type="ECO:0000313" key="9">
    <source>
        <dbReference type="Proteomes" id="UP000700596"/>
    </source>
</evidence>
<dbReference type="PANTHER" id="PTHR33048">
    <property type="entry name" value="PTH11-LIKE INTEGRAL MEMBRANE PROTEIN (AFU_ORTHOLOGUE AFUA_5G11245)"/>
    <property type="match status" value="1"/>
</dbReference>
<evidence type="ECO:0000256" key="3">
    <source>
        <dbReference type="ARBA" id="ARBA00022989"/>
    </source>
</evidence>
<evidence type="ECO:0000259" key="7">
    <source>
        <dbReference type="Pfam" id="PF20684"/>
    </source>
</evidence>
<keyword evidence="4 6" id="KW-0472">Membrane</keyword>
<dbReference type="PANTHER" id="PTHR33048:SF47">
    <property type="entry name" value="INTEGRAL MEMBRANE PROTEIN-RELATED"/>
    <property type="match status" value="1"/>
</dbReference>
<feature type="transmembrane region" description="Helical" evidence="6">
    <location>
        <begin position="92"/>
        <end position="110"/>
    </location>
</feature>
<evidence type="ECO:0000256" key="2">
    <source>
        <dbReference type="ARBA" id="ARBA00022692"/>
    </source>
</evidence>
<reference evidence="8" key="1">
    <citation type="journal article" date="2021" name="Nat. Commun.">
        <title>Genetic determinants of endophytism in the Arabidopsis root mycobiome.</title>
        <authorList>
            <person name="Mesny F."/>
            <person name="Miyauchi S."/>
            <person name="Thiergart T."/>
            <person name="Pickel B."/>
            <person name="Atanasova L."/>
            <person name="Karlsson M."/>
            <person name="Huettel B."/>
            <person name="Barry K.W."/>
            <person name="Haridas S."/>
            <person name="Chen C."/>
            <person name="Bauer D."/>
            <person name="Andreopoulos W."/>
            <person name="Pangilinan J."/>
            <person name="LaButti K."/>
            <person name="Riley R."/>
            <person name="Lipzen A."/>
            <person name="Clum A."/>
            <person name="Drula E."/>
            <person name="Henrissat B."/>
            <person name="Kohler A."/>
            <person name="Grigoriev I.V."/>
            <person name="Martin F.M."/>
            <person name="Hacquard S."/>
        </authorList>
    </citation>
    <scope>NUCLEOTIDE SEQUENCE</scope>
    <source>
        <strain evidence="8">MPI-CAGE-CH-0243</strain>
    </source>
</reference>
<proteinExistence type="inferred from homology"/>
<feature type="transmembrane region" description="Helical" evidence="6">
    <location>
        <begin position="12"/>
        <end position="31"/>
    </location>
</feature>
<dbReference type="OrthoDB" id="5329176at2759"/>